<name>A0A8K0QWR4_9PLEO</name>
<dbReference type="GO" id="GO:0003824">
    <property type="term" value="F:catalytic activity"/>
    <property type="evidence" value="ECO:0007669"/>
    <property type="project" value="InterPro"/>
</dbReference>
<reference evidence="2" key="1">
    <citation type="journal article" date="2021" name="Nat. Commun.">
        <title>Genetic determinants of endophytism in the Arabidopsis root mycobiome.</title>
        <authorList>
            <person name="Mesny F."/>
            <person name="Miyauchi S."/>
            <person name="Thiergart T."/>
            <person name="Pickel B."/>
            <person name="Atanasova L."/>
            <person name="Karlsson M."/>
            <person name="Huettel B."/>
            <person name="Barry K.W."/>
            <person name="Haridas S."/>
            <person name="Chen C."/>
            <person name="Bauer D."/>
            <person name="Andreopoulos W."/>
            <person name="Pangilinan J."/>
            <person name="LaButti K."/>
            <person name="Riley R."/>
            <person name="Lipzen A."/>
            <person name="Clum A."/>
            <person name="Drula E."/>
            <person name="Henrissat B."/>
            <person name="Kohler A."/>
            <person name="Grigoriev I.V."/>
            <person name="Martin F.M."/>
            <person name="Hacquard S."/>
        </authorList>
    </citation>
    <scope>NUCLEOTIDE SEQUENCE</scope>
    <source>
        <strain evidence="2">MPI-SDFR-AT-0120</strain>
    </source>
</reference>
<dbReference type="AlphaFoldDB" id="A0A8K0QWR4"/>
<dbReference type="OrthoDB" id="2308815at2759"/>
<keyword evidence="3" id="KW-1185">Reference proteome</keyword>
<proteinExistence type="inferred from homology"/>
<evidence type="ECO:0000313" key="2">
    <source>
        <dbReference type="EMBL" id="KAH7072428.1"/>
    </source>
</evidence>
<protein>
    <submittedName>
        <fullName evidence="2">Alpha-methylacyl-CoA racemase</fullName>
    </submittedName>
</protein>
<organism evidence="2 3">
    <name type="scientific">Paraphoma chrysanthemicola</name>
    <dbReference type="NCBI Taxonomy" id="798071"/>
    <lineage>
        <taxon>Eukaryota</taxon>
        <taxon>Fungi</taxon>
        <taxon>Dikarya</taxon>
        <taxon>Ascomycota</taxon>
        <taxon>Pezizomycotina</taxon>
        <taxon>Dothideomycetes</taxon>
        <taxon>Pleosporomycetidae</taxon>
        <taxon>Pleosporales</taxon>
        <taxon>Pleosporineae</taxon>
        <taxon>Phaeosphaeriaceae</taxon>
        <taxon>Paraphoma</taxon>
    </lineage>
</organism>
<dbReference type="Gene3D" id="3.40.50.10540">
    <property type="entry name" value="Crotonobetainyl-coa:carnitine coa-transferase, domain 1"/>
    <property type="match status" value="1"/>
</dbReference>
<dbReference type="InterPro" id="IPR052985">
    <property type="entry name" value="CoA-trans_III_biosynth/detox"/>
</dbReference>
<sequence length="586" mass="65369">MASSDNMNSQSVIDAYSIPSEARRLLFNGIIEDQRQKDLPPELRSCASYVSYEGSRLPSIAINWRLAESMAALKGFEAAMINVLVGRKYKSPPLPVVINTDHAQLLFMSSLLLSVQPPENFEVNPTPVRELTTKYADVFPSQGYDATPPSLFRRAATNIYQTSNSRFIHLHGSLDPSPTIAALGLPQDMPEITALSASYEPYMDLCSRSTAEDLENLLNENARQACTVAWTPEEFRASQHGQANANTALYELHRKNYVDQQPSWWPSTKETSLQRPLAGLKVVDLTRVIAGPSISRGLAELGASVMRVVAPHLPDFTGLHPDLNWGKWNAFLDLREESGRNDLRKLIEDADVVVDGYRPGRFEKYGFGVENVLKMCQSRARGVIYARENSYGWYGPWQHRSGWQPISDANTGISFGFGRAMGNEEPCTPVWPNSDYCTGVIGCTAVIQALIERGELGGSYVVDIALNYYNSWLADVCGEYPKSVWNDVWTRNGRRAFRHFESMNVTVPAYLAMIKDNAADVLLRPDFFERRISKALSIEMQVVKPLLQFPEGSVRLGYNVGTRGNGVDDPVWPDELLTEVVKATGR</sequence>
<dbReference type="EMBL" id="JAGMVJ010000023">
    <property type="protein sequence ID" value="KAH7072428.1"/>
    <property type="molecule type" value="Genomic_DNA"/>
</dbReference>
<evidence type="ECO:0000256" key="1">
    <source>
        <dbReference type="ARBA" id="ARBA00008383"/>
    </source>
</evidence>
<dbReference type="InterPro" id="IPR003673">
    <property type="entry name" value="CoA-Trfase_fam_III"/>
</dbReference>
<dbReference type="Pfam" id="PF02515">
    <property type="entry name" value="CoA_transf_3"/>
    <property type="match status" value="1"/>
</dbReference>
<comment type="similarity">
    <text evidence="1">Belongs to the CoA-transferase III family.</text>
</comment>
<accession>A0A8K0QWR4</accession>
<dbReference type="Proteomes" id="UP000813461">
    <property type="component" value="Unassembled WGS sequence"/>
</dbReference>
<dbReference type="SUPFAM" id="SSF89796">
    <property type="entry name" value="CoA-transferase family III (CaiB/BaiF)"/>
    <property type="match status" value="2"/>
</dbReference>
<dbReference type="PANTHER" id="PTHR48229:SF2">
    <property type="entry name" value="CAIB_BAIF FAMILY PROTEIN"/>
    <property type="match status" value="1"/>
</dbReference>
<gene>
    <name evidence="2" type="ORF">FB567DRAFT_454812</name>
</gene>
<comment type="caution">
    <text evidence="2">The sequence shown here is derived from an EMBL/GenBank/DDBJ whole genome shotgun (WGS) entry which is preliminary data.</text>
</comment>
<dbReference type="PANTHER" id="PTHR48229">
    <property type="entry name" value="CAIB/BAIF FAMILY ENZYME (AFU_ORTHOLOGUE AFUA_1G05360)-RELATED"/>
    <property type="match status" value="1"/>
</dbReference>
<dbReference type="InterPro" id="IPR023606">
    <property type="entry name" value="CoA-Trfase_III_dom_1_sf"/>
</dbReference>
<evidence type="ECO:0000313" key="3">
    <source>
        <dbReference type="Proteomes" id="UP000813461"/>
    </source>
</evidence>